<gene>
    <name evidence="1" type="ORF">GCM10017083_44170</name>
</gene>
<dbReference type="EMBL" id="BMZS01000011">
    <property type="protein sequence ID" value="GHD59619.1"/>
    <property type="molecule type" value="Genomic_DNA"/>
</dbReference>
<dbReference type="PIRSF" id="PIRSF006421">
    <property type="entry name" value="UCP006421"/>
    <property type="match status" value="1"/>
</dbReference>
<dbReference type="Proteomes" id="UP000630353">
    <property type="component" value="Unassembled WGS sequence"/>
</dbReference>
<evidence type="ECO:0000313" key="2">
    <source>
        <dbReference type="Proteomes" id="UP000630353"/>
    </source>
</evidence>
<dbReference type="Gene3D" id="3.10.520.10">
    <property type="entry name" value="ApbE-like domains"/>
    <property type="match status" value="1"/>
</dbReference>
<name>A0A918XVK8_9PROT</name>
<evidence type="ECO:0000313" key="1">
    <source>
        <dbReference type="EMBL" id="GHD59619.1"/>
    </source>
</evidence>
<dbReference type="AlphaFoldDB" id="A0A918XVK8"/>
<dbReference type="InterPro" id="IPR003374">
    <property type="entry name" value="ApbE-like_sf"/>
</dbReference>
<dbReference type="SUPFAM" id="SSF143631">
    <property type="entry name" value="ApbE-like"/>
    <property type="match status" value="1"/>
</dbReference>
<reference evidence="1" key="1">
    <citation type="journal article" date="2014" name="Int. J. Syst. Evol. Microbiol.">
        <title>Complete genome sequence of Corynebacterium casei LMG S-19264T (=DSM 44701T), isolated from a smear-ripened cheese.</title>
        <authorList>
            <consortium name="US DOE Joint Genome Institute (JGI-PGF)"/>
            <person name="Walter F."/>
            <person name="Albersmeier A."/>
            <person name="Kalinowski J."/>
            <person name="Ruckert C."/>
        </authorList>
    </citation>
    <scope>NUCLEOTIDE SEQUENCE</scope>
    <source>
        <strain evidence="1">KCTC 42651</strain>
    </source>
</reference>
<dbReference type="RefSeq" id="WP_189993733.1">
    <property type="nucleotide sequence ID" value="NZ_BMZS01000011.1"/>
</dbReference>
<accession>A0A918XVK8</accession>
<reference evidence="1" key="2">
    <citation type="submission" date="2020-09" db="EMBL/GenBank/DDBJ databases">
        <authorList>
            <person name="Sun Q."/>
            <person name="Kim S."/>
        </authorList>
    </citation>
    <scope>NUCLEOTIDE SEQUENCE</scope>
    <source>
        <strain evidence="1">KCTC 42651</strain>
    </source>
</reference>
<proteinExistence type="predicted"/>
<dbReference type="NCBIfam" id="NF003322">
    <property type="entry name" value="PRK04334.1-2"/>
    <property type="match status" value="1"/>
</dbReference>
<keyword evidence="2" id="KW-1185">Reference proteome</keyword>
<comment type="caution">
    <text evidence="1">The sequence shown here is derived from an EMBL/GenBank/DDBJ whole genome shotgun (WGS) entry which is preliminary data.</text>
</comment>
<protein>
    <submittedName>
        <fullName evidence="1">Uncharacterized protein</fullName>
    </submittedName>
</protein>
<dbReference type="InterPro" id="IPR007183">
    <property type="entry name" value="UPF0280"/>
</dbReference>
<sequence length="297" mass="29791">MTGTAARLPDGRLHLQEGPIDLVIGAEGEGEAMQQAYGAATSAFDGLLAGLAAELPLLRAPAGETPAAVQGPVARRMVAAVQPHRGVFVTPMAAVAGAVADHVLAAMVAAAPGLARAFVNDGGDVAFHLTPGARFELGLVPDLAAPALAGSAAVGFDDPVRGAATSGRGGRSFSLGIADAVTVLARTAAEADVAATLIANAVDLPGHPAIRRGPASAEDPDSDLGDRLVVLDVGELSDPEIDAALAAGAAEAERMRAAGLIHAAALALRGRWRVAAGDLPMRISAPAPRSEGRRRRP</sequence>
<organism evidence="1 2">
    <name type="scientific">Thalassobaculum fulvum</name>
    <dbReference type="NCBI Taxonomy" id="1633335"/>
    <lineage>
        <taxon>Bacteria</taxon>
        <taxon>Pseudomonadati</taxon>
        <taxon>Pseudomonadota</taxon>
        <taxon>Alphaproteobacteria</taxon>
        <taxon>Rhodospirillales</taxon>
        <taxon>Thalassobaculaceae</taxon>
        <taxon>Thalassobaculum</taxon>
    </lineage>
</organism>